<proteinExistence type="predicted"/>
<keyword evidence="2" id="KW-1185">Reference proteome</keyword>
<organism evidence="1 2">
    <name type="scientific">Brachionus plicatilis</name>
    <name type="common">Marine rotifer</name>
    <name type="synonym">Brachionus muelleri</name>
    <dbReference type="NCBI Taxonomy" id="10195"/>
    <lineage>
        <taxon>Eukaryota</taxon>
        <taxon>Metazoa</taxon>
        <taxon>Spiralia</taxon>
        <taxon>Gnathifera</taxon>
        <taxon>Rotifera</taxon>
        <taxon>Eurotatoria</taxon>
        <taxon>Monogononta</taxon>
        <taxon>Pseudotrocha</taxon>
        <taxon>Ploima</taxon>
        <taxon>Brachionidae</taxon>
        <taxon>Brachionus</taxon>
    </lineage>
</organism>
<reference evidence="1 2" key="1">
    <citation type="journal article" date="2018" name="Sci. Rep.">
        <title>Genomic signatures of local adaptation to the degree of environmental predictability in rotifers.</title>
        <authorList>
            <person name="Franch-Gras L."/>
            <person name="Hahn C."/>
            <person name="Garcia-Roger E.M."/>
            <person name="Carmona M.J."/>
            <person name="Serra M."/>
            <person name="Gomez A."/>
        </authorList>
    </citation>
    <scope>NUCLEOTIDE SEQUENCE [LARGE SCALE GENOMIC DNA]</scope>
    <source>
        <strain evidence="1">HYR1</strain>
    </source>
</reference>
<gene>
    <name evidence="1" type="ORF">BpHYR1_027046</name>
</gene>
<dbReference type="Proteomes" id="UP000276133">
    <property type="component" value="Unassembled WGS sequence"/>
</dbReference>
<comment type="caution">
    <text evidence="1">The sequence shown here is derived from an EMBL/GenBank/DDBJ whole genome shotgun (WGS) entry which is preliminary data.</text>
</comment>
<evidence type="ECO:0000313" key="2">
    <source>
        <dbReference type="Proteomes" id="UP000276133"/>
    </source>
</evidence>
<dbReference type="AlphaFoldDB" id="A0A3M7PUL7"/>
<accession>A0A3M7PUL7</accession>
<name>A0A3M7PUL7_BRAPC</name>
<sequence length="90" mass="10145">MSPALKLNSLELLAAMKKWTNLFFSVGHQNNRLINVYKKDKVNGLKMSLRKCSSLISLIMQTISLSLHGLAQTDLTHALQDQTNTIYQNV</sequence>
<protein>
    <submittedName>
        <fullName evidence="1">Uncharacterized protein</fullName>
    </submittedName>
</protein>
<dbReference type="EMBL" id="REGN01008891">
    <property type="protein sequence ID" value="RNA02431.1"/>
    <property type="molecule type" value="Genomic_DNA"/>
</dbReference>
<evidence type="ECO:0000313" key="1">
    <source>
        <dbReference type="EMBL" id="RNA02431.1"/>
    </source>
</evidence>